<dbReference type="InterPro" id="IPR051461">
    <property type="entry name" value="UPF0750_membrane"/>
</dbReference>
<evidence type="ECO:0000313" key="9">
    <source>
        <dbReference type="Proteomes" id="UP000002377"/>
    </source>
</evidence>
<keyword evidence="4 6" id="KW-1133">Transmembrane helix</keyword>
<dbReference type="HOGENOM" id="CLU_063199_1_1_9"/>
<reference evidence="8 9" key="1">
    <citation type="submission" date="2010-05" db="EMBL/GenBank/DDBJ databases">
        <title>Complete sequence of Thermincola sp. JR.</title>
        <authorList>
            <consortium name="US DOE Joint Genome Institute"/>
            <person name="Lucas S."/>
            <person name="Copeland A."/>
            <person name="Lapidus A."/>
            <person name="Cheng J.-F."/>
            <person name="Bruce D."/>
            <person name="Goodwin L."/>
            <person name="Pitluck S."/>
            <person name="Chertkov O."/>
            <person name="Detter J.C."/>
            <person name="Han C."/>
            <person name="Tapia R."/>
            <person name="Land M."/>
            <person name="Hauser L."/>
            <person name="Kyrpides N."/>
            <person name="Mikhailova N."/>
            <person name="Hazen T.C."/>
            <person name="Woyke T."/>
        </authorList>
    </citation>
    <scope>NUCLEOTIDE SEQUENCE [LARGE SCALE GENOMIC DNA]</scope>
    <source>
        <strain evidence="8 9">JR</strain>
    </source>
</reference>
<name>D5XCS2_THEPJ</name>
<feature type="domain" description="DUF2179" evidence="7">
    <location>
        <begin position="219"/>
        <end position="273"/>
    </location>
</feature>
<dbReference type="PANTHER" id="PTHR33545">
    <property type="entry name" value="UPF0750 MEMBRANE PROTEIN YITT-RELATED"/>
    <property type="match status" value="1"/>
</dbReference>
<dbReference type="Gene3D" id="3.30.70.120">
    <property type="match status" value="1"/>
</dbReference>
<feature type="transmembrane region" description="Helical" evidence="6">
    <location>
        <begin position="143"/>
        <end position="165"/>
    </location>
</feature>
<dbReference type="PIRSF" id="PIRSF006483">
    <property type="entry name" value="Membrane_protein_YitT"/>
    <property type="match status" value="1"/>
</dbReference>
<dbReference type="GO" id="GO:0005886">
    <property type="term" value="C:plasma membrane"/>
    <property type="evidence" value="ECO:0007669"/>
    <property type="project" value="UniProtKB-SubCell"/>
</dbReference>
<dbReference type="Proteomes" id="UP000002377">
    <property type="component" value="Chromosome"/>
</dbReference>
<dbReference type="EMBL" id="CP002028">
    <property type="protein sequence ID" value="ADG83598.1"/>
    <property type="molecule type" value="Genomic_DNA"/>
</dbReference>
<protein>
    <recommendedName>
        <fullName evidence="7">DUF2179 domain-containing protein</fullName>
    </recommendedName>
</protein>
<dbReference type="AlphaFoldDB" id="D5XCS2"/>
<accession>D5XCS2</accession>
<evidence type="ECO:0000256" key="2">
    <source>
        <dbReference type="ARBA" id="ARBA00022475"/>
    </source>
</evidence>
<dbReference type="PANTHER" id="PTHR33545:SF9">
    <property type="entry name" value="UPF0750 MEMBRANE PROTEIN YITE"/>
    <property type="match status" value="1"/>
</dbReference>
<evidence type="ECO:0000256" key="6">
    <source>
        <dbReference type="SAM" id="Phobius"/>
    </source>
</evidence>
<dbReference type="eggNOG" id="COG1284">
    <property type="taxonomic scope" value="Bacteria"/>
</dbReference>
<feature type="transmembrane region" description="Helical" evidence="6">
    <location>
        <begin position="105"/>
        <end position="123"/>
    </location>
</feature>
<dbReference type="Pfam" id="PF02588">
    <property type="entry name" value="YitT_membrane"/>
    <property type="match status" value="1"/>
</dbReference>
<dbReference type="InterPro" id="IPR015867">
    <property type="entry name" value="N-reg_PII/ATP_PRibTrfase_C"/>
</dbReference>
<keyword evidence="5 6" id="KW-0472">Membrane</keyword>
<evidence type="ECO:0000256" key="1">
    <source>
        <dbReference type="ARBA" id="ARBA00004651"/>
    </source>
</evidence>
<gene>
    <name evidence="8" type="ordered locus">TherJR_2766</name>
</gene>
<evidence type="ECO:0000256" key="5">
    <source>
        <dbReference type="ARBA" id="ARBA00023136"/>
    </source>
</evidence>
<comment type="subcellular location">
    <subcellularLocation>
        <location evidence="1">Cell membrane</location>
        <topology evidence="1">Multi-pass membrane protein</topology>
    </subcellularLocation>
</comment>
<evidence type="ECO:0000313" key="8">
    <source>
        <dbReference type="EMBL" id="ADG83598.1"/>
    </source>
</evidence>
<dbReference type="OrthoDB" id="9779786at2"/>
<keyword evidence="9" id="KW-1185">Reference proteome</keyword>
<dbReference type="CDD" id="cd16380">
    <property type="entry name" value="YitT_C"/>
    <property type="match status" value="1"/>
</dbReference>
<evidence type="ECO:0000256" key="3">
    <source>
        <dbReference type="ARBA" id="ARBA00022692"/>
    </source>
</evidence>
<dbReference type="Pfam" id="PF10035">
    <property type="entry name" value="DUF2179"/>
    <property type="match status" value="1"/>
</dbReference>
<dbReference type="STRING" id="635013.TherJR_2766"/>
<feature type="transmembrane region" description="Helical" evidence="6">
    <location>
        <begin position="48"/>
        <end position="68"/>
    </location>
</feature>
<evidence type="ECO:0000256" key="4">
    <source>
        <dbReference type="ARBA" id="ARBA00022989"/>
    </source>
</evidence>
<keyword evidence="2" id="KW-1003">Cell membrane</keyword>
<feature type="transmembrane region" description="Helical" evidence="6">
    <location>
        <begin position="80"/>
        <end position="99"/>
    </location>
</feature>
<dbReference type="RefSeq" id="WP_013121588.1">
    <property type="nucleotide sequence ID" value="NC_014152.1"/>
</dbReference>
<feature type="transmembrane region" description="Helical" evidence="6">
    <location>
        <begin position="9"/>
        <end position="28"/>
    </location>
</feature>
<keyword evidence="3 6" id="KW-0812">Transmembrane</keyword>
<dbReference type="KEGG" id="tjr:TherJR_2766"/>
<evidence type="ECO:0000259" key="7">
    <source>
        <dbReference type="Pfam" id="PF10035"/>
    </source>
</evidence>
<sequence>MTAKVVRDYIGITVGVVIMALGLDMFLVPNKIAAGGVSGIATLLYYLFRVPVGMAMLLINVPLFLTAIKTLGFGFGVRSLYGTIALSVAVDLLAPYVPVPTHQPLLASIYGGIAVGIGLGLVFRYKATTGGTDLAAAIVNKYLVWASVGLILFGIDAMVIIAAGYVFNAELALYALLTVFLTARVIDVVQEGFGSAKAALIISDNAEEIGQAILEKLDRGATALHGTGFYTGTDKKVILSVVTRAEISSLKELVHQIDPRAFVILTDVHEVLGEGFKGSIA</sequence>
<organism evidence="8 9">
    <name type="scientific">Thermincola potens (strain JR)</name>
    <dbReference type="NCBI Taxonomy" id="635013"/>
    <lineage>
        <taxon>Bacteria</taxon>
        <taxon>Bacillati</taxon>
        <taxon>Bacillota</taxon>
        <taxon>Clostridia</taxon>
        <taxon>Eubacteriales</taxon>
        <taxon>Thermincolaceae</taxon>
        <taxon>Thermincola</taxon>
    </lineage>
</organism>
<proteinExistence type="predicted"/>
<dbReference type="InterPro" id="IPR019264">
    <property type="entry name" value="DUF2179"/>
</dbReference>
<dbReference type="InterPro" id="IPR003740">
    <property type="entry name" value="YitT"/>
</dbReference>